<evidence type="ECO:0000256" key="5">
    <source>
        <dbReference type="ARBA" id="ARBA00023237"/>
    </source>
</evidence>
<feature type="chain" id="PRO_5046503045" evidence="7">
    <location>
        <begin position="21"/>
        <end position="623"/>
    </location>
</feature>
<reference evidence="10 11" key="1">
    <citation type="submission" date="2021-03" db="EMBL/GenBank/DDBJ databases">
        <authorList>
            <person name="Kim M.K."/>
        </authorList>
    </citation>
    <scope>NUCLEOTIDE SEQUENCE [LARGE SCALE GENOMIC DNA]</scope>
    <source>
        <strain evidence="10 11">BT442</strain>
    </source>
</reference>
<evidence type="ECO:0000256" key="2">
    <source>
        <dbReference type="ARBA" id="ARBA00006275"/>
    </source>
</evidence>
<feature type="compositionally biased region" description="Polar residues" evidence="6">
    <location>
        <begin position="302"/>
        <end position="319"/>
    </location>
</feature>
<dbReference type="RefSeq" id="WP_208175759.1">
    <property type="nucleotide sequence ID" value="NZ_JAGETZ010000005.1"/>
</dbReference>
<feature type="signal peptide" evidence="7">
    <location>
        <begin position="1"/>
        <end position="20"/>
    </location>
</feature>
<evidence type="ECO:0000256" key="4">
    <source>
        <dbReference type="ARBA" id="ARBA00023136"/>
    </source>
</evidence>
<gene>
    <name evidence="10" type="ORF">J4E00_13780</name>
</gene>
<dbReference type="InterPro" id="IPR011990">
    <property type="entry name" value="TPR-like_helical_dom_sf"/>
</dbReference>
<proteinExistence type="inferred from homology"/>
<protein>
    <submittedName>
        <fullName evidence="10">RagB/SusD family nutrient uptake outer membrane protein</fullName>
    </submittedName>
</protein>
<dbReference type="Pfam" id="PF14322">
    <property type="entry name" value="SusD-like_3"/>
    <property type="match status" value="1"/>
</dbReference>
<evidence type="ECO:0000256" key="1">
    <source>
        <dbReference type="ARBA" id="ARBA00004442"/>
    </source>
</evidence>
<evidence type="ECO:0000313" key="11">
    <source>
        <dbReference type="Proteomes" id="UP000664369"/>
    </source>
</evidence>
<dbReference type="Gene3D" id="1.25.40.390">
    <property type="match status" value="1"/>
</dbReference>
<dbReference type="Pfam" id="PF07980">
    <property type="entry name" value="SusD_RagB"/>
    <property type="match status" value="1"/>
</dbReference>
<keyword evidence="11" id="KW-1185">Reference proteome</keyword>
<name>A0ABS3QFU8_9BACT</name>
<comment type="subcellular location">
    <subcellularLocation>
        <location evidence="1">Cell outer membrane</location>
    </subcellularLocation>
</comment>
<dbReference type="PROSITE" id="PS51257">
    <property type="entry name" value="PROKAR_LIPOPROTEIN"/>
    <property type="match status" value="1"/>
</dbReference>
<keyword evidence="3 7" id="KW-0732">Signal</keyword>
<keyword evidence="5" id="KW-0998">Cell outer membrane</keyword>
<sequence>MKITRIATLLALSASVLTVAGCKDVLDKTDLSAASEELAYQNEQVAFLNLSYIYDQNLPGWFGQSGTGIGATNPSILSEEAAGDSPYLQGTVQQNTVTDFGTGLAAASNANYTKIRTINMFIRSISKSPIPAQPRNALKGEALFFRAWRYFDLVRVYGGVPLVLTPQDAVGEDARAAAYLPRNTTTECFNQITADLDSAIAYLPGKYSGNGTWGRITSGAAAAFKARALLTAASPQFNPSDDATKWQKAFAASQQAKAILSANGFGLFTSAGANSYSQLWFQEVNNPEAVMVTGFNTVANGTQPAKNNQYDNSTRPSYTGTGGGSNRPTWDLVQAFPMLDGKKPGESTRYPYTVQQFYKNRDPRFSQTIAFNGATWPLNGNNNYKIWTYLRLSGTTATSVEPVPASATPTSFYLRKAISPTAPANAVNIVGTDWIEIRYAEVLLNLAEAACGVGNLTEAYTQLRAIRARAGIESGGGEYGLQPGMSRAQMFDAILYERQIELAFEGKRFWDLRRWKKMETLNGKRREGLIITLKTTGVPADFATNRDNLDLDFVYTNYFTLTTTPTSNVPLVRVLDTPANFTNGGILWRPEYYFFALPQQAIDNNPKLAQTNGWPGGSFDPQL</sequence>
<evidence type="ECO:0000313" key="10">
    <source>
        <dbReference type="EMBL" id="MBO2010129.1"/>
    </source>
</evidence>
<evidence type="ECO:0000256" key="6">
    <source>
        <dbReference type="SAM" id="MobiDB-lite"/>
    </source>
</evidence>
<dbReference type="EMBL" id="JAGETZ010000005">
    <property type="protein sequence ID" value="MBO2010129.1"/>
    <property type="molecule type" value="Genomic_DNA"/>
</dbReference>
<comment type="caution">
    <text evidence="10">The sequence shown here is derived from an EMBL/GenBank/DDBJ whole genome shotgun (WGS) entry which is preliminary data.</text>
</comment>
<evidence type="ECO:0000256" key="3">
    <source>
        <dbReference type="ARBA" id="ARBA00022729"/>
    </source>
</evidence>
<accession>A0ABS3QFU8</accession>
<evidence type="ECO:0000259" key="8">
    <source>
        <dbReference type="Pfam" id="PF07980"/>
    </source>
</evidence>
<feature type="domain" description="RagB/SusD" evidence="8">
    <location>
        <begin position="288"/>
        <end position="614"/>
    </location>
</feature>
<dbReference type="InterPro" id="IPR033985">
    <property type="entry name" value="SusD-like_N"/>
</dbReference>
<evidence type="ECO:0000256" key="7">
    <source>
        <dbReference type="SAM" id="SignalP"/>
    </source>
</evidence>
<comment type="similarity">
    <text evidence="2">Belongs to the SusD family.</text>
</comment>
<feature type="region of interest" description="Disordered" evidence="6">
    <location>
        <begin position="302"/>
        <end position="326"/>
    </location>
</feature>
<dbReference type="InterPro" id="IPR012944">
    <property type="entry name" value="SusD_RagB_dom"/>
</dbReference>
<organism evidence="10 11">
    <name type="scientific">Hymenobacter negativus</name>
    <dbReference type="NCBI Taxonomy" id="2795026"/>
    <lineage>
        <taxon>Bacteria</taxon>
        <taxon>Pseudomonadati</taxon>
        <taxon>Bacteroidota</taxon>
        <taxon>Cytophagia</taxon>
        <taxon>Cytophagales</taxon>
        <taxon>Hymenobacteraceae</taxon>
        <taxon>Hymenobacter</taxon>
    </lineage>
</organism>
<evidence type="ECO:0000259" key="9">
    <source>
        <dbReference type="Pfam" id="PF14322"/>
    </source>
</evidence>
<dbReference type="Proteomes" id="UP000664369">
    <property type="component" value="Unassembled WGS sequence"/>
</dbReference>
<feature type="domain" description="SusD-like N-terminal" evidence="9">
    <location>
        <begin position="109"/>
        <end position="229"/>
    </location>
</feature>
<keyword evidence="4" id="KW-0472">Membrane</keyword>
<dbReference type="SUPFAM" id="SSF48452">
    <property type="entry name" value="TPR-like"/>
    <property type="match status" value="1"/>
</dbReference>